<accession>A0A6J6HNM8</accession>
<feature type="domain" description="GmrSD restriction endonucleases C-terminal" evidence="1">
    <location>
        <begin position="72"/>
        <end position="184"/>
    </location>
</feature>
<protein>
    <submittedName>
        <fullName evidence="2">Unannotated protein</fullName>
    </submittedName>
</protein>
<reference evidence="2" key="1">
    <citation type="submission" date="2020-05" db="EMBL/GenBank/DDBJ databases">
        <authorList>
            <person name="Chiriac C."/>
            <person name="Salcher M."/>
            <person name="Ghai R."/>
            <person name="Kavagutti S V."/>
        </authorList>
    </citation>
    <scope>NUCLEOTIDE SEQUENCE</scope>
</reference>
<dbReference type="InterPro" id="IPR011089">
    <property type="entry name" value="GmrSD_C"/>
</dbReference>
<organism evidence="2">
    <name type="scientific">freshwater metagenome</name>
    <dbReference type="NCBI Taxonomy" id="449393"/>
    <lineage>
        <taxon>unclassified sequences</taxon>
        <taxon>metagenomes</taxon>
        <taxon>ecological metagenomes</taxon>
    </lineage>
</organism>
<gene>
    <name evidence="2" type="ORF">UFOPK1842_00969</name>
</gene>
<evidence type="ECO:0000259" key="1">
    <source>
        <dbReference type="Pfam" id="PF07510"/>
    </source>
</evidence>
<dbReference type="Pfam" id="PF07510">
    <property type="entry name" value="GmrSD_C"/>
    <property type="match status" value="1"/>
</dbReference>
<sequence>MTFGLTLLLLASLGASPTSAAAKITLVVAEDHDFGYVRTLFRHWVDADKNGCNTRYEVLIAEATLKPAVGARCYLSGGRWKSPYDAKVFTNPTGLDIDHMVPLAEAWRSGAWAWTSAQRMEYANDMDDPRTLLAVTAGLNRSKGDKDVAQWLPPKAQCTYISNWIAVKSRFDLTVDQVEADFLITKIASCNITNVVIA</sequence>
<dbReference type="AlphaFoldDB" id="A0A6J6HNM8"/>
<proteinExistence type="predicted"/>
<evidence type="ECO:0000313" key="2">
    <source>
        <dbReference type="EMBL" id="CAB4614546.1"/>
    </source>
</evidence>
<dbReference type="EMBL" id="CAEZUQ010000139">
    <property type="protein sequence ID" value="CAB4614546.1"/>
    <property type="molecule type" value="Genomic_DNA"/>
</dbReference>
<name>A0A6J6HNM8_9ZZZZ</name>
<dbReference type="PANTHER" id="PTHR24094:SF15">
    <property type="entry name" value="AMP-DEPENDENT SYNTHETASE_LIGASE DOMAIN-CONTAINING PROTEIN-RELATED"/>
    <property type="match status" value="1"/>
</dbReference>
<dbReference type="PANTHER" id="PTHR24094">
    <property type="entry name" value="SECRETED PROTEIN"/>
    <property type="match status" value="1"/>
</dbReference>